<proteinExistence type="predicted"/>
<dbReference type="RefSeq" id="WP_013179286.1">
    <property type="nucleotide sequence ID" value="NC_014221.1"/>
</dbReference>
<dbReference type="OrthoDB" id="9776634at2"/>
<dbReference type="KEGG" id="tra:Trad_2826"/>
<dbReference type="PANTHER" id="PTHR10513:SF46">
    <property type="entry name" value="DEOXYGUANOSINE KINASE"/>
    <property type="match status" value="1"/>
</dbReference>
<keyword evidence="3" id="KW-0418">Kinase</keyword>
<evidence type="ECO:0000313" key="3">
    <source>
        <dbReference type="EMBL" id="ADI15927.1"/>
    </source>
</evidence>
<dbReference type="PANTHER" id="PTHR10513">
    <property type="entry name" value="DEOXYNUCLEOSIDE KINASE"/>
    <property type="match status" value="1"/>
</dbReference>
<name>D7CVL6_TRURR</name>
<dbReference type="GO" id="GO:0019136">
    <property type="term" value="F:deoxynucleoside kinase activity"/>
    <property type="evidence" value="ECO:0007669"/>
    <property type="project" value="InterPro"/>
</dbReference>
<dbReference type="InterPro" id="IPR031314">
    <property type="entry name" value="DNK_dom"/>
</dbReference>
<dbReference type="STRING" id="649638.Trad_2826"/>
<organism evidence="3 4">
    <name type="scientific">Truepera radiovictrix (strain DSM 17093 / CIP 108686 / LMG 22925 / RQ-24)</name>
    <dbReference type="NCBI Taxonomy" id="649638"/>
    <lineage>
        <taxon>Bacteria</taxon>
        <taxon>Thermotogati</taxon>
        <taxon>Deinococcota</taxon>
        <taxon>Deinococci</taxon>
        <taxon>Trueperales</taxon>
        <taxon>Trueperaceae</taxon>
        <taxon>Truepera</taxon>
    </lineage>
</organism>
<dbReference type="SUPFAM" id="SSF52540">
    <property type="entry name" value="P-loop containing nucleoside triphosphate hydrolases"/>
    <property type="match status" value="1"/>
</dbReference>
<protein>
    <submittedName>
        <fullName evidence="3">Deoxynucleoside kinase</fullName>
    </submittedName>
</protein>
<dbReference type="InterPro" id="IPR027417">
    <property type="entry name" value="P-loop_NTPase"/>
</dbReference>
<dbReference type="GO" id="GO:0005737">
    <property type="term" value="C:cytoplasm"/>
    <property type="evidence" value="ECO:0007669"/>
    <property type="project" value="TreeGrafter"/>
</dbReference>
<gene>
    <name evidence="3" type="ordered locus">Trad_2826</name>
</gene>
<feature type="domain" description="Deoxynucleoside kinase" evidence="2">
    <location>
        <begin position="4"/>
        <end position="190"/>
    </location>
</feature>
<dbReference type="GO" id="GO:0005524">
    <property type="term" value="F:ATP binding"/>
    <property type="evidence" value="ECO:0007669"/>
    <property type="project" value="UniProtKB-KW"/>
</dbReference>
<feature type="binding site" evidence="1">
    <location>
        <begin position="8"/>
        <end position="16"/>
    </location>
    <ligand>
        <name>ATP</name>
        <dbReference type="ChEBI" id="CHEBI:30616"/>
    </ligand>
</feature>
<evidence type="ECO:0000256" key="1">
    <source>
        <dbReference type="PIRSR" id="PIRSR000705-3"/>
    </source>
</evidence>
<dbReference type="Pfam" id="PF01712">
    <property type="entry name" value="dNK"/>
    <property type="match status" value="1"/>
</dbReference>
<keyword evidence="4" id="KW-1185">Reference proteome</keyword>
<dbReference type="HOGENOM" id="CLU_030466_2_0_0"/>
<accession>D7CVL6</accession>
<dbReference type="PIRSF" id="PIRSF000705">
    <property type="entry name" value="DNK"/>
    <property type="match status" value="1"/>
</dbReference>
<dbReference type="CDD" id="cd01673">
    <property type="entry name" value="dNK"/>
    <property type="match status" value="1"/>
</dbReference>
<dbReference type="InterPro" id="IPR050566">
    <property type="entry name" value="Deoxyribonucleoside_kinase"/>
</dbReference>
<evidence type="ECO:0000259" key="2">
    <source>
        <dbReference type="Pfam" id="PF01712"/>
    </source>
</evidence>
<dbReference type="Gene3D" id="3.40.50.300">
    <property type="entry name" value="P-loop containing nucleotide triphosphate hydrolases"/>
    <property type="match status" value="1"/>
</dbReference>
<reference evidence="3 4" key="2">
    <citation type="journal article" date="2011" name="Stand. Genomic Sci.">
        <title>Complete genome sequence of Truepera radiovictrix type strain (RQ-24).</title>
        <authorList>
            <person name="Ivanova N."/>
            <person name="Rohde C."/>
            <person name="Munk C."/>
            <person name="Nolan M."/>
            <person name="Lucas S."/>
            <person name="Del Rio T.G."/>
            <person name="Tice H."/>
            <person name="Deshpande S."/>
            <person name="Cheng J.F."/>
            <person name="Tapia R."/>
            <person name="Han C."/>
            <person name="Goodwin L."/>
            <person name="Pitluck S."/>
            <person name="Liolios K."/>
            <person name="Mavromatis K."/>
            <person name="Mikhailova N."/>
            <person name="Pati A."/>
            <person name="Chen A."/>
            <person name="Palaniappan K."/>
            <person name="Land M."/>
            <person name="Hauser L."/>
            <person name="Chang Y.J."/>
            <person name="Jeffries C.D."/>
            <person name="Brambilla E."/>
            <person name="Rohde M."/>
            <person name="Goker M."/>
            <person name="Tindall B.J."/>
            <person name="Woyke T."/>
            <person name="Bristow J."/>
            <person name="Eisen J.A."/>
            <person name="Markowitz V."/>
            <person name="Hugenholtz P."/>
            <person name="Kyrpides N.C."/>
            <person name="Klenk H.P."/>
            <person name="Lapidus A."/>
        </authorList>
    </citation>
    <scope>NUCLEOTIDE SEQUENCE [LARGE SCALE GENOMIC DNA]</scope>
    <source>
        <strain evidence="4">DSM 17093 / CIP 108686 / LMG 22925 / RQ-24</strain>
    </source>
</reference>
<evidence type="ECO:0000313" key="4">
    <source>
        <dbReference type="Proteomes" id="UP000000379"/>
    </source>
</evidence>
<dbReference type="eggNOG" id="COG1428">
    <property type="taxonomic scope" value="Bacteria"/>
</dbReference>
<keyword evidence="1" id="KW-0547">Nucleotide-binding</keyword>
<reference evidence="4" key="1">
    <citation type="submission" date="2010-05" db="EMBL/GenBank/DDBJ databases">
        <title>The complete genome of Truepera radiovictris DSM 17093.</title>
        <authorList>
            <consortium name="US DOE Joint Genome Institute (JGI-PGF)"/>
            <person name="Lucas S."/>
            <person name="Copeland A."/>
            <person name="Lapidus A."/>
            <person name="Glavina del Rio T."/>
            <person name="Dalin E."/>
            <person name="Tice H."/>
            <person name="Bruce D."/>
            <person name="Goodwin L."/>
            <person name="Pitluck S."/>
            <person name="Kyrpides N."/>
            <person name="Mavromatis K."/>
            <person name="Ovchinnikova G."/>
            <person name="Munk A.C."/>
            <person name="Detter J.C."/>
            <person name="Han C."/>
            <person name="Tapia R."/>
            <person name="Land M."/>
            <person name="Hauser L."/>
            <person name="Markowitz V."/>
            <person name="Cheng J.-F."/>
            <person name="Hugenholtz P."/>
            <person name="Woyke T."/>
            <person name="Wu D."/>
            <person name="Tindall B."/>
            <person name="Pomrenke H.G."/>
            <person name="Brambilla E."/>
            <person name="Klenk H.-P."/>
            <person name="Eisen J.A."/>
        </authorList>
    </citation>
    <scope>NUCLEOTIDE SEQUENCE [LARGE SCALE GENOMIC DNA]</scope>
    <source>
        <strain evidence="4">DSM 17093 / CIP 108686 / LMG 22925 / RQ-24</strain>
    </source>
</reference>
<keyword evidence="3" id="KW-0808">Transferase</keyword>
<dbReference type="EMBL" id="CP002049">
    <property type="protein sequence ID" value="ADI15927.1"/>
    <property type="molecule type" value="Genomic_DNA"/>
</dbReference>
<dbReference type="InterPro" id="IPR002624">
    <property type="entry name" value="DCK/DGK"/>
</dbReference>
<sequence length="209" mass="24186">MSFIAVEGPIGAGKTSLSRLLAESLGAQLVLEVVEENPFLAPFYRDPERYAFSAQTFFLLSRFKQVQEMRQGSLFFTHTVADYLFDKDVIFASLNLRGDEWRLYEELYTQLRPKLPEPDLTVYLRATPDLLLERIAKRARPFEQDLEAAYLQALGEAYDRYFERYAGPLCVIEAREYDFVENARDRERLLGLLLGRAQSDPERAQQRAV</sequence>
<keyword evidence="1" id="KW-0067">ATP-binding</keyword>
<dbReference type="Proteomes" id="UP000000379">
    <property type="component" value="Chromosome"/>
</dbReference>
<feature type="binding site" evidence="1">
    <location>
        <begin position="134"/>
        <end position="138"/>
    </location>
    <ligand>
        <name>ATP</name>
        <dbReference type="ChEBI" id="CHEBI:30616"/>
    </ligand>
</feature>
<dbReference type="AlphaFoldDB" id="D7CVL6"/>